<name>A0A9D1LYQ7_9FIRM</name>
<evidence type="ECO:0000256" key="5">
    <source>
        <dbReference type="NCBIfam" id="TIGR00154"/>
    </source>
</evidence>
<feature type="domain" description="GHMP kinase N-terminal" evidence="6">
    <location>
        <begin position="66"/>
        <end position="145"/>
    </location>
</feature>
<dbReference type="InterPro" id="IPR006204">
    <property type="entry name" value="GHMP_kinase_N_dom"/>
</dbReference>
<dbReference type="InterPro" id="IPR014721">
    <property type="entry name" value="Ribsml_uS5_D2-typ_fold_subgr"/>
</dbReference>
<dbReference type="PIRSF" id="PIRSF010376">
    <property type="entry name" value="IspE"/>
    <property type="match status" value="1"/>
</dbReference>
<dbReference type="HAMAP" id="MF_00061">
    <property type="entry name" value="IspE"/>
    <property type="match status" value="1"/>
</dbReference>
<evidence type="ECO:0000256" key="3">
    <source>
        <dbReference type="ARBA" id="ARBA00022777"/>
    </source>
</evidence>
<protein>
    <recommendedName>
        <fullName evidence="5">4-(cytidine 5'-diphospho)-2-C-methyl-D-erythritol kinase</fullName>
        <ecNumber evidence="5">2.7.1.148</ecNumber>
    </recommendedName>
</protein>
<evidence type="ECO:0000313" key="8">
    <source>
        <dbReference type="Proteomes" id="UP000824118"/>
    </source>
</evidence>
<keyword evidence="2" id="KW-0547">Nucleotide-binding</keyword>
<proteinExistence type="inferred from homology"/>
<evidence type="ECO:0000313" key="7">
    <source>
        <dbReference type="EMBL" id="HIU50665.1"/>
    </source>
</evidence>
<dbReference type="GO" id="GO:0050515">
    <property type="term" value="F:4-(cytidine 5'-diphospho)-2-C-methyl-D-erythritol kinase activity"/>
    <property type="evidence" value="ECO:0007669"/>
    <property type="project" value="UniProtKB-UniRule"/>
</dbReference>
<keyword evidence="3 7" id="KW-0418">Kinase</keyword>
<feature type="non-terminal residue" evidence="7">
    <location>
        <position position="238"/>
    </location>
</feature>
<gene>
    <name evidence="7" type="primary">ispE</name>
    <name evidence="7" type="ORF">IAD22_06605</name>
</gene>
<sequence length="238" mass="26028">MKINVLAPAKINLSLDVNGLRSDGYHSVSTVMQAVSIYDEIILTSNDSGEITVSCDYPGVPCDETNIVYKAAVQFFNYTKIPQSGVHIEIKKIIPTQAGMGGGSSDGAAVLVGLNRMFDVRLKTKELCQIGERVGADVPFCINGGTQYGTGTGATLEKIRSMPRAQIVICKPQDVSVSTKEAYAKVDEMPAKVADYSKYLIRSIYNGDFRNFCATLYNDFEEALQIPQVAEIKKIMYQ</sequence>
<reference evidence="7" key="1">
    <citation type="submission" date="2020-10" db="EMBL/GenBank/DDBJ databases">
        <authorList>
            <person name="Gilroy R."/>
        </authorList>
    </citation>
    <scope>NUCLEOTIDE SEQUENCE</scope>
    <source>
        <strain evidence="7">ChiGjej1B1-1684</strain>
    </source>
</reference>
<dbReference type="GO" id="GO:0005524">
    <property type="term" value="F:ATP binding"/>
    <property type="evidence" value="ECO:0007669"/>
    <property type="project" value="UniProtKB-KW"/>
</dbReference>
<dbReference type="EMBL" id="DVNG01000097">
    <property type="protein sequence ID" value="HIU50665.1"/>
    <property type="molecule type" value="Genomic_DNA"/>
</dbReference>
<keyword evidence="4" id="KW-0067">ATP-binding</keyword>
<evidence type="ECO:0000256" key="4">
    <source>
        <dbReference type="ARBA" id="ARBA00022840"/>
    </source>
</evidence>
<dbReference type="PANTHER" id="PTHR43527">
    <property type="entry name" value="4-DIPHOSPHOCYTIDYL-2-C-METHYL-D-ERYTHRITOL KINASE, CHLOROPLASTIC"/>
    <property type="match status" value="1"/>
</dbReference>
<evidence type="ECO:0000256" key="2">
    <source>
        <dbReference type="ARBA" id="ARBA00022741"/>
    </source>
</evidence>
<dbReference type="SUPFAM" id="SSF54211">
    <property type="entry name" value="Ribosomal protein S5 domain 2-like"/>
    <property type="match status" value="1"/>
</dbReference>
<dbReference type="EC" id="2.7.1.148" evidence="5"/>
<dbReference type="NCBIfam" id="TIGR00154">
    <property type="entry name" value="ispE"/>
    <property type="match status" value="1"/>
</dbReference>
<dbReference type="GO" id="GO:0016114">
    <property type="term" value="P:terpenoid biosynthetic process"/>
    <property type="evidence" value="ECO:0007669"/>
    <property type="project" value="UniProtKB-UniRule"/>
</dbReference>
<dbReference type="InterPro" id="IPR036554">
    <property type="entry name" value="GHMP_kinase_C_sf"/>
</dbReference>
<dbReference type="Pfam" id="PF00288">
    <property type="entry name" value="GHMP_kinases_N"/>
    <property type="match status" value="1"/>
</dbReference>
<keyword evidence="1 7" id="KW-0808">Transferase</keyword>
<organism evidence="7 8">
    <name type="scientific">Candidatus Limousia pullorum</name>
    <dbReference type="NCBI Taxonomy" id="2840860"/>
    <lineage>
        <taxon>Bacteria</taxon>
        <taxon>Bacillati</taxon>
        <taxon>Bacillota</taxon>
        <taxon>Clostridia</taxon>
        <taxon>Eubacteriales</taxon>
        <taxon>Oscillospiraceae</taxon>
        <taxon>Oscillospiraceae incertae sedis</taxon>
        <taxon>Candidatus Limousia</taxon>
    </lineage>
</organism>
<dbReference type="PANTHER" id="PTHR43527:SF2">
    <property type="entry name" value="4-DIPHOSPHOCYTIDYL-2-C-METHYL-D-ERYTHRITOL KINASE, CHLOROPLASTIC"/>
    <property type="match status" value="1"/>
</dbReference>
<dbReference type="InterPro" id="IPR004424">
    <property type="entry name" value="IspE"/>
</dbReference>
<dbReference type="AlphaFoldDB" id="A0A9D1LYQ7"/>
<reference evidence="7" key="2">
    <citation type="journal article" date="2021" name="PeerJ">
        <title>Extensive microbial diversity within the chicken gut microbiome revealed by metagenomics and culture.</title>
        <authorList>
            <person name="Gilroy R."/>
            <person name="Ravi A."/>
            <person name="Getino M."/>
            <person name="Pursley I."/>
            <person name="Horton D.L."/>
            <person name="Alikhan N.F."/>
            <person name="Baker D."/>
            <person name="Gharbi K."/>
            <person name="Hall N."/>
            <person name="Watson M."/>
            <person name="Adriaenssens E.M."/>
            <person name="Foster-Nyarko E."/>
            <person name="Jarju S."/>
            <person name="Secka A."/>
            <person name="Antonio M."/>
            <person name="Oren A."/>
            <person name="Chaudhuri R.R."/>
            <person name="La Ragione R."/>
            <person name="Hildebrand F."/>
            <person name="Pallen M.J."/>
        </authorList>
    </citation>
    <scope>NUCLEOTIDE SEQUENCE</scope>
    <source>
        <strain evidence="7">ChiGjej1B1-1684</strain>
    </source>
</reference>
<dbReference type="Gene3D" id="3.30.70.890">
    <property type="entry name" value="GHMP kinase, C-terminal domain"/>
    <property type="match status" value="1"/>
</dbReference>
<dbReference type="SUPFAM" id="SSF55060">
    <property type="entry name" value="GHMP Kinase, C-terminal domain"/>
    <property type="match status" value="1"/>
</dbReference>
<dbReference type="Gene3D" id="3.30.230.10">
    <property type="match status" value="1"/>
</dbReference>
<evidence type="ECO:0000259" key="6">
    <source>
        <dbReference type="Pfam" id="PF00288"/>
    </source>
</evidence>
<evidence type="ECO:0000256" key="1">
    <source>
        <dbReference type="ARBA" id="ARBA00022679"/>
    </source>
</evidence>
<comment type="caution">
    <text evidence="7">The sequence shown here is derived from an EMBL/GenBank/DDBJ whole genome shotgun (WGS) entry which is preliminary data.</text>
</comment>
<dbReference type="Proteomes" id="UP000824118">
    <property type="component" value="Unassembled WGS sequence"/>
</dbReference>
<accession>A0A9D1LYQ7</accession>
<dbReference type="InterPro" id="IPR020568">
    <property type="entry name" value="Ribosomal_Su5_D2-typ_SF"/>
</dbReference>